<dbReference type="AlphaFoldDB" id="N1MHQ4"/>
<dbReference type="EMBL" id="CAVK010000031">
    <property type="protein sequence ID" value="CCW16309.1"/>
    <property type="molecule type" value="Genomic_DNA"/>
</dbReference>
<evidence type="ECO:0000313" key="1">
    <source>
        <dbReference type="EMBL" id="CCW16309.1"/>
    </source>
</evidence>
<accession>N1MHQ4</accession>
<protein>
    <submittedName>
        <fullName evidence="1">Uncharacterized protein</fullName>
    </submittedName>
</protein>
<proteinExistence type="predicted"/>
<comment type="caution">
    <text evidence="1">The sequence shown here is derived from an EMBL/GenBank/DDBJ whole genome shotgun (WGS) entry which is preliminary data.</text>
</comment>
<reference evidence="2" key="2">
    <citation type="submission" date="2013-04" db="EMBL/GenBank/DDBJ databases">
        <title>Bisphenol A degrading Sphingobium sp. strain BiD32.</title>
        <authorList>
            <person name="Nielsen J.L."/>
            <person name="Zhou N.A."/>
            <person name="Kjeldal H."/>
        </authorList>
    </citation>
    <scope>NUCLEOTIDE SEQUENCE [LARGE SCALE GENOMIC DNA]</scope>
    <source>
        <strain evidence="2">BiD32</strain>
    </source>
</reference>
<reference evidence="1 2" key="1">
    <citation type="submission" date="2013-03" db="EMBL/GenBank/DDBJ databases">
        <authorList>
            <person name="Le V."/>
        </authorList>
    </citation>
    <scope>NUCLEOTIDE SEQUENCE [LARGE SCALE GENOMIC DNA]</scope>
    <source>
        <strain evidence="1 2">BiD32</strain>
    </source>
</reference>
<dbReference type="Proteomes" id="UP000013201">
    <property type="component" value="Unassembled WGS sequence"/>
</dbReference>
<name>N1MHQ4_9SPHN</name>
<gene>
    <name evidence="1" type="ORF">EBBID32_6420</name>
</gene>
<sequence length="39" mass="4441">MPFVKGLRDATTLGPQSRFGPHLPFCRNSCYMNFAYVAF</sequence>
<organism evidence="1 2">
    <name type="scientific">Sphingobium indicum BiD32</name>
    <dbReference type="NCBI Taxonomy" id="1301087"/>
    <lineage>
        <taxon>Bacteria</taxon>
        <taxon>Pseudomonadati</taxon>
        <taxon>Pseudomonadota</taxon>
        <taxon>Alphaproteobacteria</taxon>
        <taxon>Sphingomonadales</taxon>
        <taxon>Sphingomonadaceae</taxon>
        <taxon>Sphingobium</taxon>
    </lineage>
</organism>
<keyword evidence="2" id="KW-1185">Reference proteome</keyword>
<evidence type="ECO:0000313" key="2">
    <source>
        <dbReference type="Proteomes" id="UP000013201"/>
    </source>
</evidence>